<evidence type="ECO:0000256" key="3">
    <source>
        <dbReference type="ARBA" id="ARBA00022989"/>
    </source>
</evidence>
<feature type="transmembrane region" description="Helical" evidence="5">
    <location>
        <begin position="145"/>
        <end position="165"/>
    </location>
</feature>
<protein>
    <submittedName>
        <fullName evidence="6">APC family permease</fullName>
    </submittedName>
</protein>
<comment type="subcellular location">
    <subcellularLocation>
        <location evidence="1">Membrane</location>
        <topology evidence="1">Multi-pass membrane protein</topology>
    </subcellularLocation>
</comment>
<dbReference type="Gene3D" id="1.20.1740.10">
    <property type="entry name" value="Amino acid/polyamine transporter I"/>
    <property type="match status" value="1"/>
</dbReference>
<dbReference type="PANTHER" id="PTHR47704">
    <property type="entry name" value="POTASSIUM TRANSPORTER KIMA"/>
    <property type="match status" value="1"/>
</dbReference>
<evidence type="ECO:0000313" key="8">
    <source>
        <dbReference type="Proteomes" id="UP000273044"/>
    </source>
</evidence>
<feature type="transmembrane region" description="Helical" evidence="5">
    <location>
        <begin position="263"/>
        <end position="284"/>
    </location>
</feature>
<dbReference type="InterPro" id="IPR053153">
    <property type="entry name" value="APC_K+_Transporter"/>
</dbReference>
<feature type="transmembrane region" description="Helical" evidence="5">
    <location>
        <begin position="471"/>
        <end position="489"/>
    </location>
</feature>
<dbReference type="OrthoDB" id="9759676at2"/>
<dbReference type="RefSeq" id="WP_014846571.1">
    <property type="nucleotide sequence ID" value="NZ_CAJZDL010000075.1"/>
</dbReference>
<dbReference type="GO" id="GO:0016020">
    <property type="term" value="C:membrane"/>
    <property type="evidence" value="ECO:0007669"/>
    <property type="project" value="UniProtKB-SubCell"/>
</dbReference>
<evidence type="ECO:0000313" key="7">
    <source>
        <dbReference type="EMBL" id="VEH70196.1"/>
    </source>
</evidence>
<feature type="transmembrane region" description="Helical" evidence="5">
    <location>
        <begin position="330"/>
        <end position="355"/>
    </location>
</feature>
<accession>A0A3N4D1L2</accession>
<sequence>MNIYQALKRVFVGRRLASAQLGETLLPKRLALPVFASDALSSVAYAPDEILITLSLAGMTGYLFSWQIGLAVGVVIAVVAMSYRQTVRAYPTGGGDYEVAASNLGRHAGLTVASALLVDYVLTVAVSVSAGVLNAKAMLPGIDGYEVPIAVGVIVVLALMNLRGVRDSGGVLAWPTYVFMFSMLLMLAIGFFRILVLGHSLKSETSDLTVIGAQGADQAFGWVLVAIITRAFSSGCAALTGVEAVANGVPSFRPPKSRNAASVLGLLGLIAVTMLVGIVLLANLTRVHLIDELTGTHYLKPDGSTIHTAAVTVTGQLARTVFGDWFVPGFYVVIIATLSILFLAANTAFNGFPSLASILAKDGYLPRQLHTRGDRLAYSNGIVLLAVAAIALVWGFNASVTALIQLYVVGVFISFTVGQTGMVLHWNRALRVEKDRGERRRMQRSRVVNLLGAGMTAVVLVVVLISKFTHGAYLALVAMGLMYLLMVLIRRHYDQVRDELALRPESDRALPSRVRAVVLVQQVNLPTAKAIAYAKAGRATSLMGVTISVDDEEARELMEAWRREDFGIPLRVIASPYREITQPFIRYVAEMRTENPRDVVAVYIPDYVVGNWWERLLHNQTTLLIRTRLHYMSGVMVISVPYQLSSSRRREARQGTR</sequence>
<evidence type="ECO:0000256" key="5">
    <source>
        <dbReference type="SAM" id="Phobius"/>
    </source>
</evidence>
<keyword evidence="4 5" id="KW-0472">Membrane</keyword>
<organism evidence="7 8">
    <name type="scientific">Arachnia propionica</name>
    <dbReference type="NCBI Taxonomy" id="1750"/>
    <lineage>
        <taxon>Bacteria</taxon>
        <taxon>Bacillati</taxon>
        <taxon>Actinomycetota</taxon>
        <taxon>Actinomycetes</taxon>
        <taxon>Propionibacteriales</taxon>
        <taxon>Propionibacteriaceae</taxon>
        <taxon>Arachnia</taxon>
    </lineage>
</organism>
<keyword evidence="2 5" id="KW-0812">Transmembrane</keyword>
<dbReference type="InterPro" id="IPR002293">
    <property type="entry name" value="AA/rel_permease1"/>
</dbReference>
<evidence type="ECO:0000313" key="6">
    <source>
        <dbReference type="EMBL" id="QUC09817.1"/>
    </source>
</evidence>
<keyword evidence="8" id="KW-1185">Reference proteome</keyword>
<feature type="transmembrane region" description="Helical" evidence="5">
    <location>
        <begin position="64"/>
        <end position="83"/>
    </location>
</feature>
<dbReference type="EMBL" id="CP072385">
    <property type="protein sequence ID" value="QUC09817.1"/>
    <property type="molecule type" value="Genomic_DNA"/>
</dbReference>
<evidence type="ECO:0000256" key="1">
    <source>
        <dbReference type="ARBA" id="ARBA00004141"/>
    </source>
</evidence>
<feature type="transmembrane region" description="Helical" evidence="5">
    <location>
        <begin position="177"/>
        <end position="199"/>
    </location>
</feature>
<feature type="transmembrane region" description="Helical" evidence="5">
    <location>
        <begin position="447"/>
        <end position="465"/>
    </location>
</feature>
<dbReference type="OMA" id="VGHWYEH"/>
<dbReference type="Proteomes" id="UP000677180">
    <property type="component" value="Chromosome"/>
</dbReference>
<dbReference type="Pfam" id="PF13520">
    <property type="entry name" value="AA_permease_2"/>
    <property type="match status" value="1"/>
</dbReference>
<feature type="transmembrane region" description="Helical" evidence="5">
    <location>
        <begin position="110"/>
        <end position="133"/>
    </location>
</feature>
<dbReference type="AlphaFoldDB" id="A0A3N4D1L2"/>
<dbReference type="PANTHER" id="PTHR47704:SF1">
    <property type="entry name" value="POTASSIUM TRANSPORTER KIMA"/>
    <property type="match status" value="1"/>
</dbReference>
<dbReference type="GO" id="GO:0022857">
    <property type="term" value="F:transmembrane transporter activity"/>
    <property type="evidence" value="ECO:0007669"/>
    <property type="project" value="InterPro"/>
</dbReference>
<feature type="transmembrane region" description="Helical" evidence="5">
    <location>
        <begin position="219"/>
        <end position="242"/>
    </location>
</feature>
<name>A0A3N4D1L2_9ACTN</name>
<gene>
    <name evidence="6" type="ORF">J5A53_08135</name>
    <name evidence="7" type="ORF">NCTC12967_01485</name>
</gene>
<proteinExistence type="predicted"/>
<feature type="transmembrane region" description="Helical" evidence="5">
    <location>
        <begin position="402"/>
        <end position="426"/>
    </location>
</feature>
<evidence type="ECO:0000256" key="2">
    <source>
        <dbReference type="ARBA" id="ARBA00022692"/>
    </source>
</evidence>
<dbReference type="GeneID" id="64406957"/>
<evidence type="ECO:0000256" key="4">
    <source>
        <dbReference type="ARBA" id="ARBA00023136"/>
    </source>
</evidence>
<reference evidence="6" key="2">
    <citation type="submission" date="2021-03" db="EMBL/GenBank/DDBJ databases">
        <title>Human Oral Microbial Genomes.</title>
        <authorList>
            <person name="Johnston C.D."/>
            <person name="Chen T."/>
            <person name="Dewhirst F.E."/>
        </authorList>
    </citation>
    <scope>NUCLEOTIDE SEQUENCE</scope>
    <source>
        <strain evidence="6">F0714</strain>
    </source>
</reference>
<feature type="transmembrane region" description="Helical" evidence="5">
    <location>
        <begin position="376"/>
        <end position="396"/>
    </location>
</feature>
<dbReference type="EMBL" id="LR134406">
    <property type="protein sequence ID" value="VEH70196.1"/>
    <property type="molecule type" value="Genomic_DNA"/>
</dbReference>
<reference evidence="7 8" key="1">
    <citation type="submission" date="2018-12" db="EMBL/GenBank/DDBJ databases">
        <authorList>
            <consortium name="Pathogen Informatics"/>
        </authorList>
    </citation>
    <scope>NUCLEOTIDE SEQUENCE [LARGE SCALE GENOMIC DNA]</scope>
    <source>
        <strain evidence="7 8">NCTC12967</strain>
    </source>
</reference>
<keyword evidence="3 5" id="KW-1133">Transmembrane helix</keyword>
<dbReference type="Proteomes" id="UP000273044">
    <property type="component" value="Chromosome"/>
</dbReference>